<dbReference type="InterPro" id="IPR001678">
    <property type="entry name" value="MeTrfase_RsmB-F_NOP2_dom"/>
</dbReference>
<comment type="subcellular location">
    <subcellularLocation>
        <location evidence="1">Mitochondrion</location>
    </subcellularLocation>
</comment>
<dbReference type="AlphaFoldDB" id="A0AA36DG17"/>
<keyword evidence="11" id="KW-0853">WD repeat</keyword>
<dbReference type="Gene3D" id="3.40.50.150">
    <property type="entry name" value="Vaccinia Virus protein VP39"/>
    <property type="match status" value="1"/>
</dbReference>
<dbReference type="InterPro" id="IPR001680">
    <property type="entry name" value="WD40_rpt"/>
</dbReference>
<dbReference type="EMBL" id="CATQJA010002706">
    <property type="protein sequence ID" value="CAJ0585851.1"/>
    <property type="molecule type" value="Genomic_DNA"/>
</dbReference>
<feature type="repeat" description="WD" evidence="11">
    <location>
        <begin position="178"/>
        <end position="219"/>
    </location>
</feature>
<keyword evidence="6 12" id="KW-0694">RNA-binding</keyword>
<evidence type="ECO:0000256" key="5">
    <source>
        <dbReference type="ARBA" id="ARBA00022691"/>
    </source>
</evidence>
<dbReference type="Proteomes" id="UP001177023">
    <property type="component" value="Unassembled WGS sequence"/>
</dbReference>
<dbReference type="PANTHER" id="PTHR22808:SF3">
    <property type="entry name" value="5-METHYLCYTOSINE RRNA METHYLTRANSFERASE NSUN4"/>
    <property type="match status" value="1"/>
</dbReference>
<comment type="catalytic activity">
    <reaction evidence="10">
        <text>a cytidine in rRNA + S-adenosyl-L-methionine = a 5-methylcytidine in rRNA + S-adenosyl-L-homocysteine + H(+)</text>
        <dbReference type="Rhea" id="RHEA:61484"/>
        <dbReference type="Rhea" id="RHEA-COMP:15836"/>
        <dbReference type="Rhea" id="RHEA-COMP:15837"/>
        <dbReference type="ChEBI" id="CHEBI:15378"/>
        <dbReference type="ChEBI" id="CHEBI:57856"/>
        <dbReference type="ChEBI" id="CHEBI:59789"/>
        <dbReference type="ChEBI" id="CHEBI:74483"/>
        <dbReference type="ChEBI" id="CHEBI:82748"/>
    </reaction>
</comment>
<feature type="domain" description="SAM-dependent MTase RsmB/NOP-type" evidence="13">
    <location>
        <begin position="491"/>
        <end position="801"/>
    </location>
</feature>
<proteinExistence type="inferred from homology"/>
<keyword evidence="7" id="KW-0809">Transit peptide</keyword>
<keyword evidence="15" id="KW-1185">Reference proteome</keyword>
<evidence type="ECO:0000313" key="14">
    <source>
        <dbReference type="EMBL" id="CAJ0585851.1"/>
    </source>
</evidence>
<evidence type="ECO:0000313" key="15">
    <source>
        <dbReference type="Proteomes" id="UP001177023"/>
    </source>
</evidence>
<evidence type="ECO:0000256" key="6">
    <source>
        <dbReference type="ARBA" id="ARBA00022884"/>
    </source>
</evidence>
<keyword evidence="4 12" id="KW-0808">Transferase</keyword>
<dbReference type="InterPro" id="IPR029063">
    <property type="entry name" value="SAM-dependent_MTases_sf"/>
</dbReference>
<dbReference type="InterPro" id="IPR049560">
    <property type="entry name" value="MeTrfase_RsmB-F_NOP2_cat"/>
</dbReference>
<accession>A0AA36DG17</accession>
<feature type="binding site" evidence="12">
    <location>
        <position position="671"/>
    </location>
    <ligand>
        <name>S-adenosyl-L-methionine</name>
        <dbReference type="ChEBI" id="CHEBI:59789"/>
    </ligand>
</feature>
<dbReference type="PANTHER" id="PTHR22808">
    <property type="entry name" value="NCL1 YEAST -RELATED NOL1/NOP2/FMU SUN DOMAIN-CONTAINING"/>
    <property type="match status" value="1"/>
</dbReference>
<dbReference type="GO" id="GO:0005762">
    <property type="term" value="C:mitochondrial large ribosomal subunit"/>
    <property type="evidence" value="ECO:0007669"/>
    <property type="project" value="TreeGrafter"/>
</dbReference>
<evidence type="ECO:0000256" key="11">
    <source>
        <dbReference type="PROSITE-ProRule" id="PRU00221"/>
    </source>
</evidence>
<evidence type="ECO:0000256" key="2">
    <source>
        <dbReference type="ARBA" id="ARBA00022552"/>
    </source>
</evidence>
<name>A0AA36DG17_9BILA</name>
<evidence type="ECO:0000256" key="4">
    <source>
        <dbReference type="ARBA" id="ARBA00022679"/>
    </source>
</evidence>
<reference evidence="14" key="1">
    <citation type="submission" date="2023-06" db="EMBL/GenBank/DDBJ databases">
        <authorList>
            <person name="Delattre M."/>
        </authorList>
    </citation>
    <scope>NUCLEOTIDE SEQUENCE</scope>
    <source>
        <strain evidence="14">AF72</strain>
    </source>
</reference>
<feature type="non-terminal residue" evidence="14">
    <location>
        <position position="1"/>
    </location>
</feature>
<dbReference type="Gene3D" id="2.130.10.10">
    <property type="entry name" value="YVTN repeat-like/Quinoprotein amine dehydrogenase"/>
    <property type="match status" value="1"/>
</dbReference>
<feature type="binding site" evidence="12">
    <location>
        <position position="619"/>
    </location>
    <ligand>
        <name>S-adenosyl-L-methionine</name>
        <dbReference type="ChEBI" id="CHEBI:59789"/>
    </ligand>
</feature>
<dbReference type="Pfam" id="PF00400">
    <property type="entry name" value="WD40"/>
    <property type="match status" value="1"/>
</dbReference>
<evidence type="ECO:0000256" key="3">
    <source>
        <dbReference type="ARBA" id="ARBA00022603"/>
    </source>
</evidence>
<evidence type="ECO:0000256" key="1">
    <source>
        <dbReference type="ARBA" id="ARBA00004173"/>
    </source>
</evidence>
<evidence type="ECO:0000256" key="9">
    <source>
        <dbReference type="ARBA" id="ARBA00042050"/>
    </source>
</evidence>
<dbReference type="InterPro" id="IPR015943">
    <property type="entry name" value="WD40/YVTN_repeat-like_dom_sf"/>
</dbReference>
<keyword evidence="8" id="KW-0496">Mitochondrion</keyword>
<dbReference type="PRINTS" id="PR02008">
    <property type="entry name" value="RCMTFAMILY"/>
</dbReference>
<evidence type="ECO:0000256" key="7">
    <source>
        <dbReference type="ARBA" id="ARBA00022946"/>
    </source>
</evidence>
<dbReference type="PROSITE" id="PS50082">
    <property type="entry name" value="WD_REPEATS_2"/>
    <property type="match status" value="1"/>
</dbReference>
<protein>
    <recommendedName>
        <fullName evidence="9">NOL1/NOP2/Sun domain family member 4</fullName>
    </recommendedName>
</protein>
<dbReference type="GO" id="GO:0003723">
    <property type="term" value="F:RNA binding"/>
    <property type="evidence" value="ECO:0007669"/>
    <property type="project" value="UniProtKB-UniRule"/>
</dbReference>
<evidence type="ECO:0000256" key="8">
    <source>
        <dbReference type="ARBA" id="ARBA00023128"/>
    </source>
</evidence>
<dbReference type="SUPFAM" id="SSF53335">
    <property type="entry name" value="S-adenosyl-L-methionine-dependent methyltransferases"/>
    <property type="match status" value="1"/>
</dbReference>
<comment type="similarity">
    <text evidence="12">Belongs to the class I-like SAM-binding methyltransferase superfamily. RsmB/NOP family.</text>
</comment>
<feature type="binding site" evidence="12">
    <location>
        <begin position="596"/>
        <end position="602"/>
    </location>
    <ligand>
        <name>S-adenosyl-L-methionine</name>
        <dbReference type="ChEBI" id="CHEBI:59789"/>
    </ligand>
</feature>
<sequence>MEIDNELMLDECAFIVQHDWHRSLSSAPYNFFVGLKKPGQDKTKFFDAIVDPKTGDIEIERGDGSFTVALRGRALEVACASGRKTYFLAPLVEYGDVHSAPIASLDVASSGNMFLSTDSYGALRVSGTTDGRPLRELKGHMLHLTARLFPSDLVVLGGGADMRLRVWSVETCEVARTMKGHMMAITDIGIIGVGREVVSCSRDGTAKKWSCAEGDCVLTWAPESGECNALALNPAGSLIAVACSLNKIAVYPIDSSEMFSRCSAAHNPWQHRKAEMAKCWDLCLFPRRERWTLRLREFPRSPQGSGPDCDPVYDIAFNQDIIYTGSRDKLIRNMLSKDLLRARPLFNITSRGKRNRFKPKIASVRQNKNPSSMALDHFDFYYGPIFGKKWPSIRLGLLMPNQYVAVVNTLSKSWKANVLLLEEEGTVDLLEKIQGKFRDKRQEDKIREMSQGAKKDADRLLRENQEPGTSLDRNFALQDTDEMRGEAGLKEFASSPGEFSQYDQQLGLKFTEEQKLKDIQVTGFEGDGLELPIRKHALKYPKDLRIRTMQRGDISRYPPPLKDSDAVPGWWLLDGGSVVPVLALNFEQDDTFLDLCAAPGGKSLLSLLTGLPKKIVCNDYKLARLGDLKRSLSLYVPANSPAAGKVILKRKDASDVAGWDEIEAYDKVLADVPCSSDRLSVSQDEGTLFELQHTQKRLDLPQLQTKILVNALRSAKKGGSVVYSTCTLSPAQNEAVVQNAVAIAEQQFGIRVVEESLTLLKRHLELTGLFRFANNTQHGLLLLPFIPSNFGPMYICKLHRLL</sequence>
<organism evidence="14 15">
    <name type="scientific">Mesorhabditis spiculigera</name>
    <dbReference type="NCBI Taxonomy" id="96644"/>
    <lineage>
        <taxon>Eukaryota</taxon>
        <taxon>Metazoa</taxon>
        <taxon>Ecdysozoa</taxon>
        <taxon>Nematoda</taxon>
        <taxon>Chromadorea</taxon>
        <taxon>Rhabditida</taxon>
        <taxon>Rhabditina</taxon>
        <taxon>Rhabditomorpha</taxon>
        <taxon>Rhabditoidea</taxon>
        <taxon>Rhabditidae</taxon>
        <taxon>Mesorhabditinae</taxon>
        <taxon>Mesorhabditis</taxon>
    </lineage>
</organism>
<dbReference type="Pfam" id="PF01189">
    <property type="entry name" value="Methyltr_RsmB-F"/>
    <property type="match status" value="1"/>
</dbReference>
<dbReference type="PROSITE" id="PS51686">
    <property type="entry name" value="SAM_MT_RSMB_NOP"/>
    <property type="match status" value="1"/>
</dbReference>
<evidence type="ECO:0000256" key="12">
    <source>
        <dbReference type="PROSITE-ProRule" id="PRU01023"/>
    </source>
</evidence>
<feature type="active site" description="Nucleophile" evidence="12">
    <location>
        <position position="726"/>
    </location>
</feature>
<dbReference type="GO" id="GO:0031167">
    <property type="term" value="P:rRNA methylation"/>
    <property type="evidence" value="ECO:0007669"/>
    <property type="project" value="TreeGrafter"/>
</dbReference>
<keyword evidence="5 12" id="KW-0949">S-adenosyl-L-methionine</keyword>
<comment type="caution">
    <text evidence="14">The sequence shown here is derived from an EMBL/GenBank/DDBJ whole genome shotgun (WGS) entry which is preliminary data.</text>
</comment>
<dbReference type="FunFam" id="3.40.50.150:FF:000055">
    <property type="entry name" value="5-methylcytosine rRNA methyltransferase NSUN4"/>
    <property type="match status" value="1"/>
</dbReference>
<gene>
    <name evidence="14" type="ORF">MSPICULIGERA_LOCUS23861</name>
</gene>
<evidence type="ECO:0000256" key="10">
    <source>
        <dbReference type="ARBA" id="ARBA00049302"/>
    </source>
</evidence>
<keyword evidence="2" id="KW-0698">rRNA processing</keyword>
<dbReference type="SMART" id="SM00320">
    <property type="entry name" value="WD40"/>
    <property type="match status" value="4"/>
</dbReference>
<dbReference type="InterPro" id="IPR036322">
    <property type="entry name" value="WD40_repeat_dom_sf"/>
</dbReference>
<keyword evidence="3 12" id="KW-0489">Methyltransferase</keyword>
<evidence type="ECO:0000259" key="13">
    <source>
        <dbReference type="PROSITE" id="PS51686"/>
    </source>
</evidence>
<dbReference type="Gene3D" id="6.20.240.40">
    <property type="match status" value="1"/>
</dbReference>
<dbReference type="InterPro" id="IPR023267">
    <property type="entry name" value="RCMT"/>
</dbReference>
<dbReference type="GO" id="GO:0008173">
    <property type="term" value="F:RNA methyltransferase activity"/>
    <property type="evidence" value="ECO:0007669"/>
    <property type="project" value="InterPro"/>
</dbReference>
<dbReference type="SUPFAM" id="SSF50978">
    <property type="entry name" value="WD40 repeat-like"/>
    <property type="match status" value="1"/>
</dbReference>
<feature type="binding site" evidence="12">
    <location>
        <position position="652"/>
    </location>
    <ligand>
        <name>S-adenosyl-L-methionine</name>
        <dbReference type="ChEBI" id="CHEBI:59789"/>
    </ligand>
</feature>